<keyword evidence="1" id="KW-0472">Membrane</keyword>
<sequence length="145" mass="16078">MTFYKMLILVHVIAMMSWIGAMYFNLTLLFPMYKSQGGNRYADLMQAQGTRAAPLLYLLIVLTLMSGIGLALLGSQPFFAPEAISKTIGLLLMAGCHLYGSLVLWPRVFFALDSEKESLFSVYRLSMFISASLGTGAIVASYLWK</sequence>
<reference evidence="2 3" key="1">
    <citation type="submission" date="2021-01" db="EMBL/GenBank/DDBJ databases">
        <title>Draft Genome Sequence and Polyhydroxyalkanoate Biosynthetic Potential of Jeongeupia naejangsanensis Type Strain DSM 24253.</title>
        <authorList>
            <person name="Turrini P."/>
            <person name="Artuso I."/>
            <person name="Lugli G.A."/>
            <person name="Frangipani E."/>
            <person name="Ventura M."/>
            <person name="Visca P."/>
        </authorList>
    </citation>
    <scope>NUCLEOTIDE SEQUENCE [LARGE SCALE GENOMIC DNA]</scope>
    <source>
        <strain evidence="2 3">DSM 24253</strain>
    </source>
</reference>
<dbReference type="EMBL" id="JAESND010000008">
    <property type="protein sequence ID" value="MBM3117040.1"/>
    <property type="molecule type" value="Genomic_DNA"/>
</dbReference>
<keyword evidence="3" id="KW-1185">Reference proteome</keyword>
<feature type="transmembrane region" description="Helical" evidence="1">
    <location>
        <begin position="122"/>
        <end position="144"/>
    </location>
</feature>
<feature type="transmembrane region" description="Helical" evidence="1">
    <location>
        <begin position="87"/>
        <end position="110"/>
    </location>
</feature>
<accession>A0ABS2BNP4</accession>
<proteinExistence type="predicted"/>
<dbReference type="RefSeq" id="WP_203539271.1">
    <property type="nucleotide sequence ID" value="NZ_JAESND010000008.1"/>
</dbReference>
<keyword evidence="1" id="KW-1133">Transmembrane helix</keyword>
<protein>
    <recommendedName>
        <fullName evidence="4">Copper resistance protein D domain-containing protein</fullName>
    </recommendedName>
</protein>
<evidence type="ECO:0000313" key="3">
    <source>
        <dbReference type="Proteomes" id="UP000809431"/>
    </source>
</evidence>
<feature type="transmembrane region" description="Helical" evidence="1">
    <location>
        <begin position="54"/>
        <end position="75"/>
    </location>
</feature>
<dbReference type="Proteomes" id="UP000809431">
    <property type="component" value="Unassembled WGS sequence"/>
</dbReference>
<keyword evidence="1" id="KW-0812">Transmembrane</keyword>
<feature type="transmembrane region" description="Helical" evidence="1">
    <location>
        <begin position="6"/>
        <end position="33"/>
    </location>
</feature>
<evidence type="ECO:0000313" key="2">
    <source>
        <dbReference type="EMBL" id="MBM3117040.1"/>
    </source>
</evidence>
<evidence type="ECO:0000256" key="1">
    <source>
        <dbReference type="SAM" id="Phobius"/>
    </source>
</evidence>
<name>A0ABS2BNP4_9NEIS</name>
<comment type="caution">
    <text evidence="2">The sequence shown here is derived from an EMBL/GenBank/DDBJ whole genome shotgun (WGS) entry which is preliminary data.</text>
</comment>
<evidence type="ECO:0008006" key="4">
    <source>
        <dbReference type="Google" id="ProtNLM"/>
    </source>
</evidence>
<gene>
    <name evidence="2" type="ORF">JMJ54_14485</name>
</gene>
<organism evidence="2 3">
    <name type="scientific">Jeongeupia naejangsanensis</name>
    <dbReference type="NCBI Taxonomy" id="613195"/>
    <lineage>
        <taxon>Bacteria</taxon>
        <taxon>Pseudomonadati</taxon>
        <taxon>Pseudomonadota</taxon>
        <taxon>Betaproteobacteria</taxon>
        <taxon>Neisseriales</taxon>
        <taxon>Chitinibacteraceae</taxon>
        <taxon>Jeongeupia</taxon>
    </lineage>
</organism>